<feature type="transmembrane region" description="Helical" evidence="7">
    <location>
        <begin position="437"/>
        <end position="467"/>
    </location>
</feature>
<keyword evidence="6 7" id="KW-0472">Membrane</keyword>
<keyword evidence="8" id="KW-1185">Reference proteome</keyword>
<feature type="transmembrane region" description="Helical" evidence="7">
    <location>
        <begin position="92"/>
        <end position="110"/>
    </location>
</feature>
<reference evidence="9" key="1">
    <citation type="submission" date="2025-08" db="UniProtKB">
        <authorList>
            <consortium name="RefSeq"/>
        </authorList>
    </citation>
    <scope>IDENTIFICATION</scope>
    <source>
        <tissue evidence="9">Silk gland</tissue>
    </source>
</reference>
<dbReference type="InterPro" id="IPR001898">
    <property type="entry name" value="SLC13A/DASS"/>
</dbReference>
<dbReference type="GO" id="GO:0005886">
    <property type="term" value="C:plasma membrane"/>
    <property type="evidence" value="ECO:0007669"/>
    <property type="project" value="TreeGrafter"/>
</dbReference>
<dbReference type="Proteomes" id="UP000504629">
    <property type="component" value="Unplaced"/>
</dbReference>
<dbReference type="PANTHER" id="PTHR10283">
    <property type="entry name" value="SOLUTE CARRIER FAMILY 13 MEMBER"/>
    <property type="match status" value="1"/>
</dbReference>
<dbReference type="AlphaFoldDB" id="A0A6J2KPH9"/>
<dbReference type="GO" id="GO:0015141">
    <property type="term" value="F:succinate transmembrane transporter activity"/>
    <property type="evidence" value="ECO:0007669"/>
    <property type="project" value="TreeGrafter"/>
</dbReference>
<evidence type="ECO:0000256" key="2">
    <source>
        <dbReference type="ARBA" id="ARBA00006772"/>
    </source>
</evidence>
<keyword evidence="5 7" id="KW-1133">Transmembrane helix</keyword>
<evidence type="ECO:0000256" key="1">
    <source>
        <dbReference type="ARBA" id="ARBA00004141"/>
    </source>
</evidence>
<evidence type="ECO:0000313" key="8">
    <source>
        <dbReference type="Proteomes" id="UP000504629"/>
    </source>
</evidence>
<comment type="similarity">
    <text evidence="2">Belongs to the SLC13A/DASS transporter (TC 2.A.47) family. NADC subfamily.</text>
</comment>
<feature type="transmembrane region" description="Helical" evidence="7">
    <location>
        <begin position="479"/>
        <end position="499"/>
    </location>
</feature>
<evidence type="ECO:0000256" key="6">
    <source>
        <dbReference type="ARBA" id="ARBA00023136"/>
    </source>
</evidence>
<evidence type="ECO:0000256" key="4">
    <source>
        <dbReference type="ARBA" id="ARBA00022692"/>
    </source>
</evidence>
<name>A0A6J2KPH9_BOMMA</name>
<evidence type="ECO:0000256" key="3">
    <source>
        <dbReference type="ARBA" id="ARBA00022448"/>
    </source>
</evidence>
<feature type="transmembrane region" description="Helical" evidence="7">
    <location>
        <begin position="519"/>
        <end position="539"/>
    </location>
</feature>
<feature type="transmembrane region" description="Helical" evidence="7">
    <location>
        <begin position="243"/>
        <end position="266"/>
    </location>
</feature>
<accession>A0A6J2KPH9</accession>
<feature type="transmembrane region" description="Helical" evidence="7">
    <location>
        <begin position="47"/>
        <end position="72"/>
    </location>
</feature>
<gene>
    <name evidence="9" type="primary">LOC114253383</name>
</gene>
<sequence>MPPDDVLESKEKAKLFFTAHWKGFVCLIVPIILIPLVTPFPGEKHQWCAYTLCLMGIYWVTECIPLAITAFLPVMIFPMTGVATTNETCRAYINDSIMMFLGSIMLAYAVEQCGLHKRLAYCAIKAIGYSHYKLLLAMCIVTTFVSLWISNTATTTMMVPINFAILKVFEDQKILNMFDTNAEGEKVASDLTTCYFCAATFSATIGGIGTLVGTATNLVFKGLFMTAYPTAPEYLSFPLFSAFSIPMMILLEASTYLYLTIVYFGFLRPNSAAAKAAQITEKAKEAARNAIEEDCKRIGTITFWEIMVVLLFGGAMICFFCRSPQVFPGWGDKIAAHFGVESKFVRDSALAMLVTFLMFLLPSTLTFFQNWKAKFHEDLPKSRVSSVLDWPELRAHMPFSYMFLLGGGFALSMAAKSSGLNEKIGNYLQGLKVLPNFINLLLIIIVVVFVTNFASNVAVCNVFAPIAMQLAKEINQNPLWYDIAAGFAASYCFMIPVGTPGNLIVQSAVNMPMQKMIKAGFGPTVSTVIISWLCIYFWGPVIWPDLHQMPKWIKDAKP</sequence>
<evidence type="ECO:0000256" key="7">
    <source>
        <dbReference type="SAM" id="Phobius"/>
    </source>
</evidence>
<proteinExistence type="inferred from homology"/>
<evidence type="ECO:0000313" key="9">
    <source>
        <dbReference type="RefSeq" id="XP_028044050.1"/>
    </source>
</evidence>
<feature type="transmembrane region" description="Helical" evidence="7">
    <location>
        <begin position="348"/>
        <end position="368"/>
    </location>
</feature>
<feature type="transmembrane region" description="Helical" evidence="7">
    <location>
        <begin position="131"/>
        <end position="149"/>
    </location>
</feature>
<dbReference type="GeneID" id="114253383"/>
<protein>
    <submittedName>
        <fullName evidence="9">Protein I'm not dead yet-like</fullName>
    </submittedName>
</protein>
<comment type="subcellular location">
    <subcellularLocation>
        <location evidence="1">Membrane</location>
        <topology evidence="1">Multi-pass membrane protein</topology>
    </subcellularLocation>
</comment>
<organism evidence="8 9">
    <name type="scientific">Bombyx mandarina</name>
    <name type="common">Wild silk moth</name>
    <name type="synonym">Wild silkworm</name>
    <dbReference type="NCBI Taxonomy" id="7092"/>
    <lineage>
        <taxon>Eukaryota</taxon>
        <taxon>Metazoa</taxon>
        <taxon>Ecdysozoa</taxon>
        <taxon>Arthropoda</taxon>
        <taxon>Hexapoda</taxon>
        <taxon>Insecta</taxon>
        <taxon>Pterygota</taxon>
        <taxon>Neoptera</taxon>
        <taxon>Endopterygota</taxon>
        <taxon>Lepidoptera</taxon>
        <taxon>Glossata</taxon>
        <taxon>Ditrysia</taxon>
        <taxon>Bombycoidea</taxon>
        <taxon>Bombycidae</taxon>
        <taxon>Bombycinae</taxon>
        <taxon>Bombyx</taxon>
    </lineage>
</organism>
<keyword evidence="3" id="KW-0813">Transport</keyword>
<feature type="transmembrane region" description="Helical" evidence="7">
    <location>
        <begin position="306"/>
        <end position="328"/>
    </location>
</feature>
<dbReference type="Pfam" id="PF00939">
    <property type="entry name" value="Na_sulph_symp"/>
    <property type="match status" value="1"/>
</dbReference>
<keyword evidence="4 7" id="KW-0812">Transmembrane</keyword>
<dbReference type="GO" id="GO:0015137">
    <property type="term" value="F:citrate transmembrane transporter activity"/>
    <property type="evidence" value="ECO:0007669"/>
    <property type="project" value="TreeGrafter"/>
</dbReference>
<dbReference type="RefSeq" id="XP_028044050.1">
    <property type="nucleotide sequence ID" value="XM_028188249.1"/>
</dbReference>
<dbReference type="OrthoDB" id="6493944at2759"/>
<feature type="transmembrane region" description="Helical" evidence="7">
    <location>
        <begin position="20"/>
        <end position="40"/>
    </location>
</feature>
<evidence type="ECO:0000256" key="5">
    <source>
        <dbReference type="ARBA" id="ARBA00022989"/>
    </source>
</evidence>
<dbReference type="PANTHER" id="PTHR10283:SF82">
    <property type="entry name" value="SOLUTE CARRIER FAMILY 13 MEMBER 2"/>
    <property type="match status" value="1"/>
</dbReference>
<dbReference type="KEGG" id="bman:114253383"/>
<dbReference type="PROSITE" id="PS01271">
    <property type="entry name" value="NA_SULFATE"/>
    <property type="match status" value="1"/>
</dbReference>
<dbReference type="InterPro" id="IPR031312">
    <property type="entry name" value="Na/sul_symport_CS"/>
</dbReference>